<dbReference type="AlphaFoldDB" id="A0A6C0EF69"/>
<reference evidence="2" key="1">
    <citation type="journal article" date="2020" name="Nature">
        <title>Giant virus diversity and host interactions through global metagenomics.</title>
        <authorList>
            <person name="Schulz F."/>
            <person name="Roux S."/>
            <person name="Paez-Espino D."/>
            <person name="Jungbluth S."/>
            <person name="Walsh D.A."/>
            <person name="Denef V.J."/>
            <person name="McMahon K.D."/>
            <person name="Konstantinidis K.T."/>
            <person name="Eloe-Fadrosh E.A."/>
            <person name="Kyrpides N.C."/>
            <person name="Woyke T."/>
        </authorList>
    </citation>
    <scope>NUCLEOTIDE SEQUENCE</scope>
    <source>
        <strain evidence="2">GVMAG-M-3300023179-2</strain>
    </source>
</reference>
<accession>A0A6C0EF69</accession>
<proteinExistence type="predicted"/>
<feature type="region of interest" description="Disordered" evidence="1">
    <location>
        <begin position="1"/>
        <end position="20"/>
    </location>
</feature>
<evidence type="ECO:0000313" key="2">
    <source>
        <dbReference type="EMBL" id="QHT27070.1"/>
    </source>
</evidence>
<dbReference type="EMBL" id="MN739809">
    <property type="protein sequence ID" value="QHT27070.1"/>
    <property type="molecule type" value="Genomic_DNA"/>
</dbReference>
<name>A0A6C0EF69_9ZZZZ</name>
<evidence type="ECO:0000256" key="1">
    <source>
        <dbReference type="SAM" id="MobiDB-lite"/>
    </source>
</evidence>
<organism evidence="2">
    <name type="scientific">viral metagenome</name>
    <dbReference type="NCBI Taxonomy" id="1070528"/>
    <lineage>
        <taxon>unclassified sequences</taxon>
        <taxon>metagenomes</taxon>
        <taxon>organismal metagenomes</taxon>
    </lineage>
</organism>
<sequence>MHSNTPPNTPENRPKKYEEAPEWMCPRKSNKFYQDDLEAFVLPIPWSFEANIDVIDFHQPLETSDDDLNQLPQPPTKRRRIN</sequence>
<protein>
    <submittedName>
        <fullName evidence="2">Uncharacterized protein</fullName>
    </submittedName>
</protein>
<feature type="region of interest" description="Disordered" evidence="1">
    <location>
        <begin position="59"/>
        <end position="82"/>
    </location>
</feature>